<evidence type="ECO:0000256" key="1">
    <source>
        <dbReference type="ARBA" id="ARBA00007788"/>
    </source>
</evidence>
<gene>
    <name evidence="3" type="ORF">LCGC14_0699320</name>
</gene>
<name>A0A0F9QIE1_9ZZZZ</name>
<dbReference type="Gene3D" id="1.10.260.40">
    <property type="entry name" value="lambda repressor-like DNA-binding domains"/>
    <property type="match status" value="1"/>
</dbReference>
<dbReference type="InterPro" id="IPR007630">
    <property type="entry name" value="RNA_pol_sigma70_r4"/>
</dbReference>
<dbReference type="GO" id="GO:0003700">
    <property type="term" value="F:DNA-binding transcription factor activity"/>
    <property type="evidence" value="ECO:0007669"/>
    <property type="project" value="InterPro"/>
</dbReference>
<dbReference type="GO" id="GO:0003677">
    <property type="term" value="F:DNA binding"/>
    <property type="evidence" value="ECO:0007669"/>
    <property type="project" value="InterPro"/>
</dbReference>
<evidence type="ECO:0000259" key="2">
    <source>
        <dbReference type="PROSITE" id="PS50943"/>
    </source>
</evidence>
<dbReference type="Gene3D" id="1.10.10.10">
    <property type="entry name" value="Winged helix-like DNA-binding domain superfamily/Winged helix DNA-binding domain"/>
    <property type="match status" value="1"/>
</dbReference>
<dbReference type="PROSITE" id="PS50943">
    <property type="entry name" value="HTH_CROC1"/>
    <property type="match status" value="1"/>
</dbReference>
<feature type="domain" description="HTH cro/C1-type" evidence="2">
    <location>
        <begin position="30"/>
        <end position="84"/>
    </location>
</feature>
<dbReference type="InterPro" id="IPR000943">
    <property type="entry name" value="RNA_pol_sigma70"/>
</dbReference>
<protein>
    <recommendedName>
        <fullName evidence="2">HTH cro/C1-type domain-containing protein</fullName>
    </recommendedName>
</protein>
<dbReference type="InterPro" id="IPR001387">
    <property type="entry name" value="Cro/C1-type_HTH"/>
</dbReference>
<dbReference type="InterPro" id="IPR050239">
    <property type="entry name" value="Sigma-70_RNA_pol_init_factors"/>
</dbReference>
<dbReference type="SUPFAM" id="SSF88659">
    <property type="entry name" value="Sigma3 and sigma4 domains of RNA polymerase sigma factors"/>
    <property type="match status" value="1"/>
</dbReference>
<dbReference type="Pfam" id="PF04545">
    <property type="entry name" value="Sigma70_r4"/>
    <property type="match status" value="1"/>
</dbReference>
<dbReference type="CDD" id="cd00093">
    <property type="entry name" value="HTH_XRE"/>
    <property type="match status" value="1"/>
</dbReference>
<dbReference type="GO" id="GO:0006352">
    <property type="term" value="P:DNA-templated transcription initiation"/>
    <property type="evidence" value="ECO:0007669"/>
    <property type="project" value="InterPro"/>
</dbReference>
<comment type="caution">
    <text evidence="3">The sequence shown here is derived from an EMBL/GenBank/DDBJ whole genome shotgun (WGS) entry which is preliminary data.</text>
</comment>
<dbReference type="PANTHER" id="PTHR30603:SF47">
    <property type="entry name" value="RNA POLYMERASE SIGMA FACTOR SIGD, CHLOROPLASTIC"/>
    <property type="match status" value="1"/>
</dbReference>
<dbReference type="InterPro" id="IPR036388">
    <property type="entry name" value="WH-like_DNA-bd_sf"/>
</dbReference>
<reference evidence="3" key="1">
    <citation type="journal article" date="2015" name="Nature">
        <title>Complex archaea that bridge the gap between prokaryotes and eukaryotes.</title>
        <authorList>
            <person name="Spang A."/>
            <person name="Saw J.H."/>
            <person name="Jorgensen S.L."/>
            <person name="Zaremba-Niedzwiedzka K."/>
            <person name="Martijn J."/>
            <person name="Lind A.E."/>
            <person name="van Eijk R."/>
            <person name="Schleper C."/>
            <person name="Guy L."/>
            <person name="Ettema T.J."/>
        </authorList>
    </citation>
    <scope>NUCLEOTIDE SEQUENCE</scope>
</reference>
<accession>A0A0F9QIE1</accession>
<dbReference type="CDD" id="cd06171">
    <property type="entry name" value="Sigma70_r4"/>
    <property type="match status" value="1"/>
</dbReference>
<dbReference type="AlphaFoldDB" id="A0A0F9QIE1"/>
<dbReference type="PRINTS" id="PR00046">
    <property type="entry name" value="SIGMA70FCT"/>
</dbReference>
<dbReference type="Pfam" id="PF01381">
    <property type="entry name" value="HTH_3"/>
    <property type="match status" value="1"/>
</dbReference>
<dbReference type="SMART" id="SM00530">
    <property type="entry name" value="HTH_XRE"/>
    <property type="match status" value="1"/>
</dbReference>
<dbReference type="PANTHER" id="PTHR30603">
    <property type="entry name" value="RNA POLYMERASE SIGMA FACTOR RPO"/>
    <property type="match status" value="1"/>
</dbReference>
<proteinExistence type="inferred from homology"/>
<dbReference type="SUPFAM" id="SSF47413">
    <property type="entry name" value="lambda repressor-like DNA-binding domains"/>
    <property type="match status" value="1"/>
</dbReference>
<evidence type="ECO:0000313" key="3">
    <source>
        <dbReference type="EMBL" id="KKN43840.1"/>
    </source>
</evidence>
<sequence length="202" mass="23212">MTLGQPTGEVADGDQAPLVRLRLLTYNLRLVEARKEKGFTQAQFAQLTGIHAGRIGEIELLKRIPTLEEAEEMASALDKPRGWLFPPDLVRLIDVPREAYLNRWQIKKLGWVPRALPSGPDVLPGRTTGLREKLMEVLDTLKPKERTVLIMRYDLDGGGSRTLEEVRRELGVTRQRIRRIEDHALRVLRHPSRTRRLKDFLE</sequence>
<dbReference type="InterPro" id="IPR010982">
    <property type="entry name" value="Lambda_DNA-bd_dom_sf"/>
</dbReference>
<dbReference type="InterPro" id="IPR013324">
    <property type="entry name" value="RNA_pol_sigma_r3/r4-like"/>
</dbReference>
<dbReference type="EMBL" id="LAZR01001485">
    <property type="protein sequence ID" value="KKN43840.1"/>
    <property type="molecule type" value="Genomic_DNA"/>
</dbReference>
<organism evidence="3">
    <name type="scientific">marine sediment metagenome</name>
    <dbReference type="NCBI Taxonomy" id="412755"/>
    <lineage>
        <taxon>unclassified sequences</taxon>
        <taxon>metagenomes</taxon>
        <taxon>ecological metagenomes</taxon>
    </lineage>
</organism>
<comment type="similarity">
    <text evidence="1">Belongs to the sigma-70 factor family.</text>
</comment>